<gene>
    <name evidence="1" type="ORF">DSL92_06790</name>
</gene>
<sequence>MRNHLYSEQKDKEGKVRSGPYAYVNGMLSEEQFYGFKNVGQGKFGEIIYIPAVSKVDEHTKPTGPSALRELVNAVLSKVMEESGAYQELNDSFPQFEVQLRLKRLVRVIRLSIEADITNELSDWSRLQTQY</sequence>
<reference evidence="1" key="1">
    <citation type="submission" date="2018-12" db="EMBL/GenBank/DDBJ databases">
        <authorList>
            <person name="Jadhav K."/>
            <person name="Kushwaha B."/>
            <person name="Jadhav I."/>
        </authorList>
    </citation>
    <scope>NUCLEOTIDE SEQUENCE [LARGE SCALE GENOMIC DNA]</scope>
    <source>
        <strain evidence="1">SBS 10</strain>
    </source>
</reference>
<dbReference type="AlphaFoldDB" id="A0A432JIJ7"/>
<name>A0A432JIJ7_9GAMM</name>
<organism evidence="1">
    <name type="scientific">Billgrantia gudaonensis</name>
    <dbReference type="NCBI Taxonomy" id="376427"/>
    <lineage>
        <taxon>Bacteria</taxon>
        <taxon>Pseudomonadati</taxon>
        <taxon>Pseudomonadota</taxon>
        <taxon>Gammaproteobacteria</taxon>
        <taxon>Oceanospirillales</taxon>
        <taxon>Halomonadaceae</taxon>
        <taxon>Billgrantia</taxon>
    </lineage>
</organism>
<proteinExistence type="predicted"/>
<protein>
    <submittedName>
        <fullName evidence="1">Uncharacterized protein</fullName>
    </submittedName>
</protein>
<comment type="caution">
    <text evidence="1">The sequence shown here is derived from an EMBL/GenBank/DDBJ whole genome shotgun (WGS) entry which is preliminary data.</text>
</comment>
<dbReference type="EMBL" id="RXHI01000020">
    <property type="protein sequence ID" value="RUA22272.1"/>
    <property type="molecule type" value="Genomic_DNA"/>
</dbReference>
<accession>A0A432JIJ7</accession>
<evidence type="ECO:0000313" key="1">
    <source>
        <dbReference type="EMBL" id="RUA22272.1"/>
    </source>
</evidence>